<name>A0AAV4LM22_BABCB</name>
<feature type="compositionally biased region" description="Basic and acidic residues" evidence="1">
    <location>
        <begin position="315"/>
        <end position="331"/>
    </location>
</feature>
<reference evidence="2 3" key="1">
    <citation type="submission" date="2021-06" db="EMBL/GenBank/DDBJ databases">
        <title>Genome sequence of Babesia caballi.</title>
        <authorList>
            <person name="Yamagishi J."/>
            <person name="Kidaka T."/>
            <person name="Ochi A."/>
        </authorList>
    </citation>
    <scope>NUCLEOTIDE SEQUENCE [LARGE SCALE GENOMIC DNA]</scope>
    <source>
        <strain evidence="2">USDA-D6B2</strain>
    </source>
</reference>
<comment type="caution">
    <text evidence="2">The sequence shown here is derived from an EMBL/GenBank/DDBJ whole genome shotgun (WGS) entry which is preliminary data.</text>
</comment>
<gene>
    <name evidence="2" type="ORF">BcabD6B2_03090</name>
</gene>
<evidence type="ECO:0000313" key="2">
    <source>
        <dbReference type="EMBL" id="GIX60874.1"/>
    </source>
</evidence>
<proteinExistence type="predicted"/>
<keyword evidence="3" id="KW-1185">Reference proteome</keyword>
<protein>
    <submittedName>
        <fullName evidence="2">Alpha/beta hydrolase</fullName>
    </submittedName>
</protein>
<sequence length="383" mass="41746">MKANETIGDDVLSKVDALGIWDGKCARVIKHRGPVFHRLHQGRRGTALVLTIEETVYALMRTNFVLLDERIQALVSEKNILKEILATRDWPRLLRIHVYLAVIARGKTPEVIGGTSCDPECITNEMAKLVVSGDKNGKEVADAAGWHMPCDNPAAEAMRSDSTTGTACLLCRGDDDLLTRNGAQWSFVPPHFWQQELPWEDAYPRSSHQAKVAAAAEMYIVALLNRRPHNVQPNAANAMPYEVVQKFREICGTIYPVEPLTITKALFEVEGVPLYATTADSACMSLLASGAIATKKSLQAPEGERVGPACDEEQVTERTVKTDQSVDHTRDSGGSFGKGTGAGRASQPKGQVVGGDSDDGMAIIAVSNFFSVYFLNINCNITY</sequence>
<accession>A0AAV4LM22</accession>
<keyword evidence="2" id="KW-0378">Hydrolase</keyword>
<dbReference type="Proteomes" id="UP001497744">
    <property type="component" value="Unassembled WGS sequence"/>
</dbReference>
<dbReference type="GeneID" id="94192357"/>
<organism evidence="2 3">
    <name type="scientific">Babesia caballi</name>
    <dbReference type="NCBI Taxonomy" id="5871"/>
    <lineage>
        <taxon>Eukaryota</taxon>
        <taxon>Sar</taxon>
        <taxon>Alveolata</taxon>
        <taxon>Apicomplexa</taxon>
        <taxon>Aconoidasida</taxon>
        <taxon>Piroplasmida</taxon>
        <taxon>Babesiidae</taxon>
        <taxon>Babesia</taxon>
    </lineage>
</organism>
<feature type="region of interest" description="Disordered" evidence="1">
    <location>
        <begin position="300"/>
        <end position="353"/>
    </location>
</feature>
<evidence type="ECO:0000256" key="1">
    <source>
        <dbReference type="SAM" id="MobiDB-lite"/>
    </source>
</evidence>
<dbReference type="GO" id="GO:0016787">
    <property type="term" value="F:hydrolase activity"/>
    <property type="evidence" value="ECO:0007669"/>
    <property type="project" value="UniProtKB-KW"/>
</dbReference>
<dbReference type="EMBL" id="BPLF01000001">
    <property type="protein sequence ID" value="GIX60874.1"/>
    <property type="molecule type" value="Genomic_DNA"/>
</dbReference>
<evidence type="ECO:0000313" key="3">
    <source>
        <dbReference type="Proteomes" id="UP001497744"/>
    </source>
</evidence>
<dbReference type="AlphaFoldDB" id="A0AAV4LM22"/>
<dbReference type="RefSeq" id="XP_067712945.1">
    <property type="nucleotide sequence ID" value="XM_067856844.1"/>
</dbReference>